<dbReference type="InterPro" id="IPR024970">
    <property type="entry name" value="Maelstrom"/>
</dbReference>
<keyword evidence="14" id="KW-1185">Reference proteome</keyword>
<proteinExistence type="inferred from homology"/>
<feature type="domain" description="Maelstrom" evidence="12">
    <location>
        <begin position="107"/>
        <end position="313"/>
    </location>
</feature>
<dbReference type="VEuPathDB" id="VectorBase:ASTEI20_034914"/>
<dbReference type="GO" id="GO:0034587">
    <property type="term" value="P:piRNA processing"/>
    <property type="evidence" value="ECO:0007669"/>
    <property type="project" value="TreeGrafter"/>
</dbReference>
<reference evidence="14" key="1">
    <citation type="journal article" date="2014" name="Genome Biol.">
        <title>Genome analysis of a major urban malaria vector mosquito, Anopheles stephensi.</title>
        <authorList>
            <person name="Jiang X."/>
            <person name="Peery A."/>
            <person name="Hall A.B."/>
            <person name="Sharma A."/>
            <person name="Chen X.G."/>
            <person name="Waterhouse R.M."/>
            <person name="Komissarov A."/>
            <person name="Riehle M.M."/>
            <person name="Shouche Y."/>
            <person name="Sharakhova M.V."/>
            <person name="Lawson D."/>
            <person name="Pakpour N."/>
            <person name="Arensburger P."/>
            <person name="Davidson V.L."/>
            <person name="Eiglmeier K."/>
            <person name="Emrich S."/>
            <person name="George P."/>
            <person name="Kennedy R.C."/>
            <person name="Mane S.P."/>
            <person name="Maslen G."/>
            <person name="Oringanje C."/>
            <person name="Qi Y."/>
            <person name="Settlage R."/>
            <person name="Tojo M."/>
            <person name="Tubio J.M."/>
            <person name="Unger M.F."/>
            <person name="Wang B."/>
            <person name="Vernick K.D."/>
            <person name="Ribeiro J.M."/>
            <person name="James A.A."/>
            <person name="Michel K."/>
            <person name="Riehle M.A."/>
            <person name="Luckhart S."/>
            <person name="Sharakhov I.V."/>
            <person name="Tu Z."/>
        </authorList>
    </citation>
    <scope>NUCLEOTIDE SEQUENCE [LARGE SCALE GENOMIC DNA]</scope>
    <source>
        <strain evidence="14">Indian</strain>
    </source>
</reference>
<accession>A0A182Y7S0</accession>
<dbReference type="SUPFAM" id="SSF47095">
    <property type="entry name" value="HMG-box"/>
    <property type="match status" value="1"/>
</dbReference>
<name>A0A182Y7S0_ANOST</name>
<dbReference type="InterPro" id="IPR039259">
    <property type="entry name" value="Protein_maelstrom"/>
</dbReference>
<evidence type="ECO:0000256" key="2">
    <source>
        <dbReference type="ARBA" id="ARBA00004496"/>
    </source>
</evidence>
<evidence type="ECO:0000256" key="11">
    <source>
        <dbReference type="SAM" id="MobiDB-lite"/>
    </source>
</evidence>
<evidence type="ECO:0000313" key="13">
    <source>
        <dbReference type="EnsemblMetazoa" id="ASTEI04506-PA"/>
    </source>
</evidence>
<evidence type="ECO:0000256" key="6">
    <source>
        <dbReference type="ARBA" id="ARBA00022782"/>
    </source>
</evidence>
<dbReference type="GO" id="GO:0043565">
    <property type="term" value="F:sequence-specific DNA binding"/>
    <property type="evidence" value="ECO:0007669"/>
    <property type="project" value="TreeGrafter"/>
</dbReference>
<keyword evidence="10" id="KW-0469">Meiosis</keyword>
<dbReference type="VEuPathDB" id="VectorBase:ASTEI04506"/>
<comment type="similarity">
    <text evidence="3">Belongs to the maelstrom family.</text>
</comment>
<dbReference type="GO" id="GO:0007283">
    <property type="term" value="P:spermatogenesis"/>
    <property type="evidence" value="ECO:0007669"/>
    <property type="project" value="TreeGrafter"/>
</dbReference>
<dbReference type="GO" id="GO:0007140">
    <property type="term" value="P:male meiotic nuclear division"/>
    <property type="evidence" value="ECO:0007669"/>
    <property type="project" value="TreeGrafter"/>
</dbReference>
<keyword evidence="8" id="KW-0943">RNA-mediated gene silencing</keyword>
<keyword evidence="7" id="KW-0238">DNA-binding</keyword>
<dbReference type="GO" id="GO:0045892">
    <property type="term" value="P:negative regulation of DNA-templated transcription"/>
    <property type="evidence" value="ECO:0007669"/>
    <property type="project" value="TreeGrafter"/>
</dbReference>
<dbReference type="AlphaFoldDB" id="A0A182Y7S0"/>
<evidence type="ECO:0000256" key="3">
    <source>
        <dbReference type="ARBA" id="ARBA00007057"/>
    </source>
</evidence>
<protein>
    <recommendedName>
        <fullName evidence="12">Maelstrom domain-containing protein</fullName>
    </recommendedName>
</protein>
<dbReference type="VEuPathDB" id="VectorBase:ASTE004346"/>
<keyword evidence="5" id="KW-0963">Cytoplasm</keyword>
<dbReference type="GO" id="GO:0060964">
    <property type="term" value="P:regulation of miRNA-mediated gene silencing"/>
    <property type="evidence" value="ECO:0007669"/>
    <property type="project" value="InterPro"/>
</dbReference>
<feature type="region of interest" description="Disordered" evidence="11">
    <location>
        <begin position="308"/>
        <end position="340"/>
    </location>
</feature>
<evidence type="ECO:0000259" key="12">
    <source>
        <dbReference type="Pfam" id="PF13017"/>
    </source>
</evidence>
<keyword evidence="4" id="KW-0217">Developmental protein</keyword>
<keyword evidence="9" id="KW-0539">Nucleus</keyword>
<sequence length="384" mass="42964">MPKKSAFFYFMMECQRREALKGRVFRNLAEVAEAADEIWQQMDVAERAPYVQRANPSHHALPKPQGQPALAKVAEKDLLGKRIQAAGKELGSETFILISIGYYCRTLDNVYFPAEIGAVKFGLAAGVAKRFHAIVDHPKLPTGMAYEAKLQSEMTHALPLPPHGLAEMDGSEIASKLISFFDAKDDRLPVLFTAAKQMSAVEAILLDMLGDRIREQKLRICSVAELYWELQQAAVSFDEGTTEPFKMLQMAQNRLDDDVFSYTEGISCDYHESHELLVHCELSECIRWAFTIARDCCPELGIELIPGMHRPGTKEGEAPFGEELKDGDTGESKQDELEQAVEAKVSNEPISNGKALNKQQILTRELLSEFEVLAEKMQALRLND</sequence>
<dbReference type="GO" id="GO:0005634">
    <property type="term" value="C:nucleus"/>
    <property type="evidence" value="ECO:0007669"/>
    <property type="project" value="UniProtKB-SubCell"/>
</dbReference>
<organism evidence="13 14">
    <name type="scientific">Anopheles stephensi</name>
    <name type="common">Indo-Pakistan malaria mosquito</name>
    <dbReference type="NCBI Taxonomy" id="30069"/>
    <lineage>
        <taxon>Eukaryota</taxon>
        <taxon>Metazoa</taxon>
        <taxon>Ecdysozoa</taxon>
        <taxon>Arthropoda</taxon>
        <taxon>Hexapoda</taxon>
        <taxon>Insecta</taxon>
        <taxon>Pterygota</taxon>
        <taxon>Neoptera</taxon>
        <taxon>Endopterygota</taxon>
        <taxon>Diptera</taxon>
        <taxon>Nematocera</taxon>
        <taxon>Culicoidea</taxon>
        <taxon>Culicidae</taxon>
        <taxon>Anophelinae</taxon>
        <taxon>Anopheles</taxon>
    </lineage>
</organism>
<evidence type="ECO:0000256" key="9">
    <source>
        <dbReference type="ARBA" id="ARBA00023242"/>
    </source>
</evidence>
<dbReference type="PANTHER" id="PTHR21358:SF4">
    <property type="entry name" value="PROTEIN MAELSTROM HOMOLOG"/>
    <property type="match status" value="1"/>
</dbReference>
<comment type="subcellular location">
    <subcellularLocation>
        <location evidence="2">Cytoplasm</location>
    </subcellularLocation>
    <subcellularLocation>
        <location evidence="1">Nucleus</location>
    </subcellularLocation>
</comment>
<evidence type="ECO:0000256" key="5">
    <source>
        <dbReference type="ARBA" id="ARBA00022490"/>
    </source>
</evidence>
<evidence type="ECO:0000256" key="10">
    <source>
        <dbReference type="ARBA" id="ARBA00023254"/>
    </source>
</evidence>
<dbReference type="Pfam" id="PF13017">
    <property type="entry name" value="Maelstrom"/>
    <property type="match status" value="1"/>
</dbReference>
<feature type="compositionally biased region" description="Basic and acidic residues" evidence="11">
    <location>
        <begin position="312"/>
        <end position="336"/>
    </location>
</feature>
<keyword evidence="6" id="KW-0221">Differentiation</keyword>
<dbReference type="GO" id="GO:0043186">
    <property type="term" value="C:P granule"/>
    <property type="evidence" value="ECO:0007669"/>
    <property type="project" value="TreeGrafter"/>
</dbReference>
<evidence type="ECO:0000256" key="7">
    <source>
        <dbReference type="ARBA" id="ARBA00023125"/>
    </source>
</evidence>
<dbReference type="Gene3D" id="1.10.30.10">
    <property type="entry name" value="High mobility group box domain"/>
    <property type="match status" value="1"/>
</dbReference>
<dbReference type="OMA" id="PAENIGM"/>
<evidence type="ECO:0000256" key="8">
    <source>
        <dbReference type="ARBA" id="ARBA00023158"/>
    </source>
</evidence>
<evidence type="ECO:0000256" key="1">
    <source>
        <dbReference type="ARBA" id="ARBA00004123"/>
    </source>
</evidence>
<evidence type="ECO:0000313" key="14">
    <source>
        <dbReference type="Proteomes" id="UP000076408"/>
    </source>
</evidence>
<reference evidence="13" key="2">
    <citation type="submission" date="2020-05" db="UniProtKB">
        <authorList>
            <consortium name="EnsemblMetazoa"/>
        </authorList>
    </citation>
    <scope>IDENTIFICATION</scope>
    <source>
        <strain evidence="13">Indian</strain>
    </source>
</reference>
<dbReference type="PANTHER" id="PTHR21358">
    <property type="entry name" value="PROTEIN MAELSTROM HOMOLOG"/>
    <property type="match status" value="1"/>
</dbReference>
<dbReference type="InterPro" id="IPR036910">
    <property type="entry name" value="HMG_box_dom_sf"/>
</dbReference>
<dbReference type="Proteomes" id="UP000076408">
    <property type="component" value="Unassembled WGS sequence"/>
</dbReference>
<dbReference type="EnsemblMetazoa" id="ASTEI04506-RA">
    <property type="protein sequence ID" value="ASTEI04506-PA"/>
    <property type="gene ID" value="ASTEI04506"/>
</dbReference>
<dbReference type="GO" id="GO:0030154">
    <property type="term" value="P:cell differentiation"/>
    <property type="evidence" value="ECO:0007669"/>
    <property type="project" value="UniProtKB-KW"/>
</dbReference>
<evidence type="ECO:0000256" key="4">
    <source>
        <dbReference type="ARBA" id="ARBA00022473"/>
    </source>
</evidence>